<dbReference type="Proteomes" id="UP000261420">
    <property type="component" value="Unplaced"/>
</dbReference>
<comment type="similarity">
    <text evidence="5">Belongs to the CFAP263 family.</text>
</comment>
<dbReference type="InterPro" id="IPR051885">
    <property type="entry name" value="CC_CF"/>
</dbReference>
<evidence type="ECO:0000259" key="9">
    <source>
        <dbReference type="Pfam" id="PF13870"/>
    </source>
</evidence>
<sequence length="403" mass="46883">MQHLPIATVAGVQCTLATIEGELLVMEEEKGKEITQKEKELLYSRVEELRCSNAALLAENDMFEQFISRLDPQDLVSQAGGEGLGTAGASQLEGGGQGRRRRSRSYISDRLQQLTLEQKLYVAQREVTEMGQDHEKLKQRYKRIQDNYKASLKEAELRLADIRKAKKEFERRLLKPMKDNRLEMKEPEKVLQYFEDKLKVTQLEKLNLNIQTLRVQEKKLQQQLQQKKDMGKAEYEEIFQEYNELRIDQNLDELQVNSLKVQRVLSSHKEKLQNVTWESTELSNDITSRKQMLAKIEEEIQHTEKERLKAEALNQHLRRQMSDYQAPDITEYMHVKDKHKKLQQSIHTWERKVGIAEMALKTHTKAWSKQRATLTPANSAVAGARSGEHQIPVKLPYIAEHNT</sequence>
<dbReference type="InterPro" id="IPR025254">
    <property type="entry name" value="CCDC113/CCDC96_CC"/>
</dbReference>
<dbReference type="GO" id="GO:0005930">
    <property type="term" value="C:axoneme"/>
    <property type="evidence" value="ECO:0007669"/>
    <property type="project" value="TreeGrafter"/>
</dbReference>
<dbReference type="KEGG" id="sdu:111228552"/>
<organism evidence="10 11">
    <name type="scientific">Seriola dumerili</name>
    <name type="common">Greater amberjack</name>
    <name type="synonym">Caranx dumerili</name>
    <dbReference type="NCBI Taxonomy" id="41447"/>
    <lineage>
        <taxon>Eukaryota</taxon>
        <taxon>Metazoa</taxon>
        <taxon>Chordata</taxon>
        <taxon>Craniata</taxon>
        <taxon>Vertebrata</taxon>
        <taxon>Euteleostomi</taxon>
        <taxon>Actinopterygii</taxon>
        <taxon>Neopterygii</taxon>
        <taxon>Teleostei</taxon>
        <taxon>Neoteleostei</taxon>
        <taxon>Acanthomorphata</taxon>
        <taxon>Carangaria</taxon>
        <taxon>Carangiformes</taxon>
        <taxon>Carangidae</taxon>
        <taxon>Seriola</taxon>
    </lineage>
</organism>
<feature type="coiled-coil region" evidence="7">
    <location>
        <begin position="127"/>
        <end position="172"/>
    </location>
</feature>
<evidence type="ECO:0000256" key="1">
    <source>
        <dbReference type="ARBA" id="ARBA00004138"/>
    </source>
</evidence>
<dbReference type="OMA" id="TCQQHRA"/>
<feature type="coiled-coil region" evidence="7">
    <location>
        <begin position="286"/>
        <end position="320"/>
    </location>
</feature>
<evidence type="ECO:0000313" key="11">
    <source>
        <dbReference type="Proteomes" id="UP000261420"/>
    </source>
</evidence>
<dbReference type="Pfam" id="PF13870">
    <property type="entry name" value="CCDC113_CCDC96_CC"/>
    <property type="match status" value="1"/>
</dbReference>
<dbReference type="GO" id="GO:0060271">
    <property type="term" value="P:cilium assembly"/>
    <property type="evidence" value="ECO:0007669"/>
    <property type="project" value="TreeGrafter"/>
</dbReference>
<dbReference type="Ensembl" id="ENSSDUT00000000321.1">
    <property type="protein sequence ID" value="ENSSDUP00000000286.1"/>
    <property type="gene ID" value="ENSSDUG00000000289.1"/>
</dbReference>
<keyword evidence="11" id="KW-1185">Reference proteome</keyword>
<dbReference type="GeneTree" id="ENSGT00940000154521"/>
<evidence type="ECO:0000256" key="6">
    <source>
        <dbReference type="ARBA" id="ARBA00044798"/>
    </source>
</evidence>
<comment type="subcellular location">
    <subcellularLocation>
        <location evidence="1">Cell projection</location>
        <location evidence="1">Cilium</location>
    </subcellularLocation>
</comment>
<dbReference type="AlphaFoldDB" id="A0A3B4T2C9"/>
<proteinExistence type="inferred from homology"/>
<protein>
    <recommendedName>
        <fullName evidence="6">Cilia- and flagella-associated protein 263</fullName>
    </recommendedName>
</protein>
<reference evidence="10" key="1">
    <citation type="submission" date="2025-08" db="UniProtKB">
        <authorList>
            <consortium name="Ensembl"/>
        </authorList>
    </citation>
    <scope>IDENTIFICATION</scope>
</reference>
<feature type="region of interest" description="Disordered" evidence="8">
    <location>
        <begin position="78"/>
        <end position="104"/>
    </location>
</feature>
<accession>A0A3B4T2C9</accession>
<feature type="coiled-coil region" evidence="7">
    <location>
        <begin position="203"/>
        <end position="230"/>
    </location>
</feature>
<dbReference type="PANTHER" id="PTHR15654">
    <property type="entry name" value="COILED-COIL DOMAIN-CONTAINING PROTEIN 113-RELATED"/>
    <property type="match status" value="1"/>
</dbReference>
<evidence type="ECO:0000313" key="10">
    <source>
        <dbReference type="Ensembl" id="ENSSDUP00000000286.1"/>
    </source>
</evidence>
<evidence type="ECO:0000256" key="3">
    <source>
        <dbReference type="ARBA" id="ARBA00023054"/>
    </source>
</evidence>
<dbReference type="RefSeq" id="XP_022610236.1">
    <property type="nucleotide sequence ID" value="XM_022754515.1"/>
</dbReference>
<reference evidence="10" key="2">
    <citation type="submission" date="2025-09" db="UniProtKB">
        <authorList>
            <consortium name="Ensembl"/>
        </authorList>
    </citation>
    <scope>IDENTIFICATION</scope>
</reference>
<dbReference type="GeneID" id="111228552"/>
<evidence type="ECO:0000256" key="4">
    <source>
        <dbReference type="ARBA" id="ARBA00023273"/>
    </source>
</evidence>
<dbReference type="STRING" id="41447.ENSSDUP00000000286"/>
<dbReference type="PANTHER" id="PTHR15654:SF2">
    <property type="entry name" value="COILED-COIL DOMAIN-CONTAINING PROTEIN 113"/>
    <property type="match status" value="1"/>
</dbReference>
<dbReference type="CTD" id="29070"/>
<keyword evidence="2" id="KW-0970">Cilium biogenesis/degradation</keyword>
<evidence type="ECO:0000256" key="8">
    <source>
        <dbReference type="SAM" id="MobiDB-lite"/>
    </source>
</evidence>
<evidence type="ECO:0000256" key="2">
    <source>
        <dbReference type="ARBA" id="ARBA00022794"/>
    </source>
</evidence>
<dbReference type="GO" id="GO:0036064">
    <property type="term" value="C:ciliary basal body"/>
    <property type="evidence" value="ECO:0007669"/>
    <property type="project" value="TreeGrafter"/>
</dbReference>
<feature type="domain" description="CCDC113/CCDC96 coiled-coil" evidence="9">
    <location>
        <begin position="200"/>
        <end position="361"/>
    </location>
</feature>
<keyword evidence="3 7" id="KW-0175">Coiled coil</keyword>
<name>A0A3B4T2C9_SERDU</name>
<evidence type="ECO:0000256" key="7">
    <source>
        <dbReference type="SAM" id="Coils"/>
    </source>
</evidence>
<evidence type="ECO:0000256" key="5">
    <source>
        <dbReference type="ARBA" id="ARBA00044506"/>
    </source>
</evidence>
<keyword evidence="4" id="KW-0966">Cell projection</keyword>